<dbReference type="InterPro" id="IPR051267">
    <property type="entry name" value="STEAP_metalloreductase"/>
</dbReference>
<evidence type="ECO:0000259" key="2">
    <source>
        <dbReference type="Pfam" id="PF03807"/>
    </source>
</evidence>
<evidence type="ECO:0000313" key="3">
    <source>
        <dbReference type="EMBL" id="SVA27642.1"/>
    </source>
</evidence>
<evidence type="ECO:0000256" key="1">
    <source>
        <dbReference type="ARBA" id="ARBA00023002"/>
    </source>
</evidence>
<dbReference type="GO" id="GO:0016651">
    <property type="term" value="F:oxidoreductase activity, acting on NAD(P)H"/>
    <property type="evidence" value="ECO:0007669"/>
    <property type="project" value="InterPro"/>
</dbReference>
<organism evidence="3">
    <name type="scientific">marine metagenome</name>
    <dbReference type="NCBI Taxonomy" id="408172"/>
    <lineage>
        <taxon>unclassified sequences</taxon>
        <taxon>metagenomes</taxon>
        <taxon>ecological metagenomes</taxon>
    </lineage>
</organism>
<dbReference type="Gene3D" id="3.40.50.720">
    <property type="entry name" value="NAD(P)-binding Rossmann-like Domain"/>
    <property type="match status" value="1"/>
</dbReference>
<dbReference type="SUPFAM" id="SSF51735">
    <property type="entry name" value="NAD(P)-binding Rossmann-fold domains"/>
    <property type="match status" value="1"/>
</dbReference>
<dbReference type="InterPro" id="IPR028939">
    <property type="entry name" value="P5C_Rdtase_cat_N"/>
</dbReference>
<feature type="domain" description="Pyrroline-5-carboxylate reductase catalytic N-terminal" evidence="2">
    <location>
        <begin position="2"/>
        <end position="97"/>
    </location>
</feature>
<accession>A0A381UHI0</accession>
<dbReference type="GO" id="GO:0070967">
    <property type="term" value="F:coenzyme F420 binding"/>
    <property type="evidence" value="ECO:0007669"/>
    <property type="project" value="InterPro"/>
</dbReference>
<reference evidence="3" key="1">
    <citation type="submission" date="2018-05" db="EMBL/GenBank/DDBJ databases">
        <authorList>
            <person name="Lanie J.A."/>
            <person name="Ng W.-L."/>
            <person name="Kazmierczak K.M."/>
            <person name="Andrzejewski T.M."/>
            <person name="Davidsen T.M."/>
            <person name="Wayne K.J."/>
            <person name="Tettelin H."/>
            <person name="Glass J.I."/>
            <person name="Rusch D."/>
            <person name="Podicherti R."/>
            <person name="Tsui H.-C.T."/>
            <person name="Winkler M.E."/>
        </authorList>
    </citation>
    <scope>NUCLEOTIDE SEQUENCE</scope>
</reference>
<dbReference type="GO" id="GO:0006740">
    <property type="term" value="P:NADPH regeneration"/>
    <property type="evidence" value="ECO:0007669"/>
    <property type="project" value="InterPro"/>
</dbReference>
<gene>
    <name evidence="3" type="ORF">METZ01_LOCUS80496</name>
</gene>
<keyword evidence="1" id="KW-0560">Oxidoreductase</keyword>
<name>A0A381UHI0_9ZZZZ</name>
<dbReference type="GO" id="GO:0052851">
    <property type="term" value="F:ferric-chelate reductase (NADPH) activity"/>
    <property type="evidence" value="ECO:0007669"/>
    <property type="project" value="TreeGrafter"/>
</dbReference>
<dbReference type="InterPro" id="IPR010185">
    <property type="entry name" value="NpdG"/>
</dbReference>
<dbReference type="NCBIfam" id="TIGR01915">
    <property type="entry name" value="npdG"/>
    <property type="match status" value="1"/>
</dbReference>
<dbReference type="EMBL" id="UINC01006456">
    <property type="protein sequence ID" value="SVA27642.1"/>
    <property type="molecule type" value="Genomic_DNA"/>
</dbReference>
<proteinExistence type="predicted"/>
<dbReference type="PANTHER" id="PTHR14239">
    <property type="entry name" value="DUDULIN-RELATED"/>
    <property type="match status" value="1"/>
</dbReference>
<dbReference type="GO" id="GO:0008823">
    <property type="term" value="F:cupric reductase (NADH) activity"/>
    <property type="evidence" value="ECO:0007669"/>
    <property type="project" value="TreeGrafter"/>
</dbReference>
<dbReference type="GO" id="GO:0015677">
    <property type="term" value="P:copper ion import"/>
    <property type="evidence" value="ECO:0007669"/>
    <property type="project" value="TreeGrafter"/>
</dbReference>
<dbReference type="GO" id="GO:0050661">
    <property type="term" value="F:NADP binding"/>
    <property type="evidence" value="ECO:0007669"/>
    <property type="project" value="InterPro"/>
</dbReference>
<sequence length="213" mass="22408">MLGFLGGTGPEGRGLALRFALSGEEVFIGSRSTERGFEAAQSLKTIADVEADGGTNEQAAEIGDVIFAAMPYGGQRATLESVKGSLKGKILIDVVAPLLFNKGKISTIRVDEGSAAVQAQGIVPEAKVVGAFHNISAEDLLIPVKNIDSDVIVCADDESSKSYVMELAEKIEGIRGVDGGALENSRYVEELTALLLNINKVYKAHSSIRITGL</sequence>
<dbReference type="GO" id="GO:0005886">
    <property type="term" value="C:plasma membrane"/>
    <property type="evidence" value="ECO:0007669"/>
    <property type="project" value="TreeGrafter"/>
</dbReference>
<dbReference type="InterPro" id="IPR036291">
    <property type="entry name" value="NAD(P)-bd_dom_sf"/>
</dbReference>
<dbReference type="AlphaFoldDB" id="A0A381UHI0"/>
<dbReference type="PANTHER" id="PTHR14239:SF0">
    <property type="entry name" value="F420-DEPENDENT NADP REDUCTASE"/>
    <property type="match status" value="1"/>
</dbReference>
<dbReference type="Pfam" id="PF03807">
    <property type="entry name" value="F420_oxidored"/>
    <property type="match status" value="1"/>
</dbReference>
<protein>
    <recommendedName>
        <fullName evidence="2">Pyrroline-5-carboxylate reductase catalytic N-terminal domain-containing protein</fullName>
    </recommendedName>
</protein>